<protein>
    <recommendedName>
        <fullName evidence="4">Carboxypeptidase regulatory-like domain-containing protein</fullName>
    </recommendedName>
</protein>
<evidence type="ECO:0000313" key="2">
    <source>
        <dbReference type="EMBL" id="SDX35142.1"/>
    </source>
</evidence>
<name>A0A1H3AZJ2_9GAMM</name>
<feature type="region of interest" description="Disordered" evidence="1">
    <location>
        <begin position="45"/>
        <end position="75"/>
    </location>
</feature>
<organism evidence="2 3">
    <name type="scientific">Aidingimonas halophila</name>
    <dbReference type="NCBI Taxonomy" id="574349"/>
    <lineage>
        <taxon>Bacteria</taxon>
        <taxon>Pseudomonadati</taxon>
        <taxon>Pseudomonadota</taxon>
        <taxon>Gammaproteobacteria</taxon>
        <taxon>Oceanospirillales</taxon>
        <taxon>Halomonadaceae</taxon>
        <taxon>Aidingimonas</taxon>
    </lineage>
</organism>
<proteinExistence type="predicted"/>
<sequence>MSRDVDTKTWRGVLRVSIVCLILTGCQAIDPWQDRSTRRVEVIEAGEDAKDAERKEPEPEAAPRPSEQQRAKRQVAFPEEEYAALEKSGNASIAGRISLNTASGVKYGADTTISVAPVTTYSAEAAEMALAGKAVEPADPRAQAYTHRTRTDSRGYFELNGLPAGDFYVSGSIQPSPGARPRIIINQVSVGHGQTVRVDLTR</sequence>
<dbReference type="PROSITE" id="PS51257">
    <property type="entry name" value="PROKAR_LIPOPROTEIN"/>
    <property type="match status" value="1"/>
</dbReference>
<gene>
    <name evidence="2" type="ORF">SAMN05443545_10579</name>
</gene>
<dbReference type="STRING" id="574349.SAMN05443545_10579"/>
<reference evidence="2 3" key="1">
    <citation type="submission" date="2016-10" db="EMBL/GenBank/DDBJ databases">
        <authorList>
            <person name="de Groot N.N."/>
        </authorList>
    </citation>
    <scope>NUCLEOTIDE SEQUENCE [LARGE SCALE GENOMIC DNA]</scope>
    <source>
        <strain evidence="2 3">DSM 19219</strain>
    </source>
</reference>
<dbReference type="AlphaFoldDB" id="A0A1H3AZJ2"/>
<dbReference type="Proteomes" id="UP000198500">
    <property type="component" value="Unassembled WGS sequence"/>
</dbReference>
<dbReference type="SUPFAM" id="SSF117074">
    <property type="entry name" value="Hypothetical protein PA1324"/>
    <property type="match status" value="1"/>
</dbReference>
<keyword evidence="3" id="KW-1185">Reference proteome</keyword>
<evidence type="ECO:0008006" key="4">
    <source>
        <dbReference type="Google" id="ProtNLM"/>
    </source>
</evidence>
<evidence type="ECO:0000256" key="1">
    <source>
        <dbReference type="SAM" id="MobiDB-lite"/>
    </source>
</evidence>
<dbReference type="EMBL" id="FNNI01000005">
    <property type="protein sequence ID" value="SDX35142.1"/>
    <property type="molecule type" value="Genomic_DNA"/>
</dbReference>
<evidence type="ECO:0000313" key="3">
    <source>
        <dbReference type="Proteomes" id="UP000198500"/>
    </source>
</evidence>
<accession>A0A1H3AZJ2</accession>
<feature type="compositionally biased region" description="Basic and acidic residues" evidence="1">
    <location>
        <begin position="45"/>
        <end position="58"/>
    </location>
</feature>
<dbReference type="OrthoDB" id="9795234at2"/>